<evidence type="ECO:0000313" key="1">
    <source>
        <dbReference type="EMBL" id="EDN91181.1"/>
    </source>
</evidence>
<protein>
    <submittedName>
        <fullName evidence="1">Uncharacterized protein</fullName>
    </submittedName>
</protein>
<evidence type="ECO:0000313" key="2">
    <source>
        <dbReference type="Proteomes" id="UP000001312"/>
    </source>
</evidence>
<dbReference type="Proteomes" id="UP000001312">
    <property type="component" value="Unassembled WGS sequence"/>
</dbReference>
<gene>
    <name evidence="1" type="ORF">SS1G_00584</name>
</gene>
<organism evidence="1 2">
    <name type="scientific">Sclerotinia sclerotiorum (strain ATCC 18683 / 1980 / Ss-1)</name>
    <name type="common">White mold</name>
    <name type="synonym">Whetzelinia sclerotiorum</name>
    <dbReference type="NCBI Taxonomy" id="665079"/>
    <lineage>
        <taxon>Eukaryota</taxon>
        <taxon>Fungi</taxon>
        <taxon>Dikarya</taxon>
        <taxon>Ascomycota</taxon>
        <taxon>Pezizomycotina</taxon>
        <taxon>Leotiomycetes</taxon>
        <taxon>Helotiales</taxon>
        <taxon>Sclerotiniaceae</taxon>
        <taxon>Sclerotinia</taxon>
    </lineage>
</organism>
<dbReference type="GeneID" id="5495088"/>
<accession>A7E5K9</accession>
<reference evidence="2" key="1">
    <citation type="journal article" date="2011" name="PLoS Genet.">
        <title>Genomic analysis of the necrotrophic fungal pathogens Sclerotinia sclerotiorum and Botrytis cinerea.</title>
        <authorList>
            <person name="Amselem J."/>
            <person name="Cuomo C.A."/>
            <person name="van Kan J.A."/>
            <person name="Viaud M."/>
            <person name="Benito E.P."/>
            <person name="Couloux A."/>
            <person name="Coutinho P.M."/>
            <person name="de Vries R.P."/>
            <person name="Dyer P.S."/>
            <person name="Fillinger S."/>
            <person name="Fournier E."/>
            <person name="Gout L."/>
            <person name="Hahn M."/>
            <person name="Kohn L."/>
            <person name="Lapalu N."/>
            <person name="Plummer K.M."/>
            <person name="Pradier J.M."/>
            <person name="Quevillon E."/>
            <person name="Sharon A."/>
            <person name="Simon A."/>
            <person name="ten Have A."/>
            <person name="Tudzynski B."/>
            <person name="Tudzynski P."/>
            <person name="Wincker P."/>
            <person name="Andrew M."/>
            <person name="Anthouard V."/>
            <person name="Beever R.E."/>
            <person name="Beffa R."/>
            <person name="Benoit I."/>
            <person name="Bouzid O."/>
            <person name="Brault B."/>
            <person name="Chen Z."/>
            <person name="Choquer M."/>
            <person name="Collemare J."/>
            <person name="Cotton P."/>
            <person name="Danchin E.G."/>
            <person name="Da Silva C."/>
            <person name="Gautier A."/>
            <person name="Giraud C."/>
            <person name="Giraud T."/>
            <person name="Gonzalez C."/>
            <person name="Grossetete S."/>
            <person name="Guldener U."/>
            <person name="Henrissat B."/>
            <person name="Howlett B.J."/>
            <person name="Kodira C."/>
            <person name="Kretschmer M."/>
            <person name="Lappartient A."/>
            <person name="Leroch M."/>
            <person name="Levis C."/>
            <person name="Mauceli E."/>
            <person name="Neuveglise C."/>
            <person name="Oeser B."/>
            <person name="Pearson M."/>
            <person name="Poulain J."/>
            <person name="Poussereau N."/>
            <person name="Quesneville H."/>
            <person name="Rascle C."/>
            <person name="Schumacher J."/>
            <person name="Segurens B."/>
            <person name="Sexton A."/>
            <person name="Silva E."/>
            <person name="Sirven C."/>
            <person name="Soanes D.M."/>
            <person name="Talbot N.J."/>
            <person name="Templeton M."/>
            <person name="Yandava C."/>
            <person name="Yarden O."/>
            <person name="Zeng Q."/>
            <person name="Rollins J.A."/>
            <person name="Lebrun M.H."/>
            <person name="Dickman M."/>
        </authorList>
    </citation>
    <scope>NUCLEOTIDE SEQUENCE [LARGE SCALE GENOMIC DNA]</scope>
    <source>
        <strain evidence="2">ATCC 18683 / 1980 / Ss-1</strain>
    </source>
</reference>
<dbReference type="EMBL" id="CH476621">
    <property type="protein sequence ID" value="EDN91181.1"/>
    <property type="molecule type" value="Genomic_DNA"/>
</dbReference>
<dbReference type="KEGG" id="ssl:SS1G_00584"/>
<dbReference type="RefSeq" id="XP_001598495.1">
    <property type="nucleotide sequence ID" value="XM_001598445.1"/>
</dbReference>
<name>A7E5K9_SCLS1</name>
<dbReference type="InParanoid" id="A7E5K9"/>
<dbReference type="HOGENOM" id="CLU_2851072_0_0_1"/>
<proteinExistence type="predicted"/>
<sequence>MTMRQREPKGKYFRQLVSKEENKICNCPKKEEEKTTVSCHSPNCIMGTRKRRRDPFCIAAPPNSP</sequence>
<keyword evidence="2" id="KW-1185">Reference proteome</keyword>
<dbReference type="AlphaFoldDB" id="A7E5K9"/>